<comment type="caution">
    <text evidence="10">The sequence shown here is derived from an EMBL/GenBank/DDBJ whole genome shotgun (WGS) entry which is preliminary data.</text>
</comment>
<keyword evidence="2" id="KW-0805">Transcription regulation</keyword>
<evidence type="ECO:0000256" key="8">
    <source>
        <dbReference type="ARBA" id="ARBA00059992"/>
    </source>
</evidence>
<dbReference type="InterPro" id="IPR009072">
    <property type="entry name" value="Histone-fold"/>
</dbReference>
<keyword evidence="4" id="KW-0804">Transcription</keyword>
<dbReference type="SUPFAM" id="SSF47113">
    <property type="entry name" value="Histone-fold"/>
    <property type="match status" value="1"/>
</dbReference>
<sequence length="118" mass="13857">MRVTYSSSYNNCSNNFKLLSANHYQEIKQATVFRKHSLPLARIMKIMKGNEDVRMISAEAPVIFTRACEMFNLELTQHSWNHTEVIKWRMLQNNDIATTITMTDIFDLLVYIVPREDL</sequence>
<dbReference type="Proteomes" id="UP000655225">
    <property type="component" value="Unassembled WGS sequence"/>
</dbReference>
<evidence type="ECO:0000256" key="7">
    <source>
        <dbReference type="ARBA" id="ARBA00038129"/>
    </source>
</evidence>
<keyword evidence="5" id="KW-0539">Nucleus</keyword>
<dbReference type="InterPro" id="IPR003958">
    <property type="entry name" value="CBFA_NFYB_domain"/>
</dbReference>
<dbReference type="GO" id="GO:0005634">
    <property type="term" value="C:nucleus"/>
    <property type="evidence" value="ECO:0007669"/>
    <property type="project" value="UniProtKB-SubCell"/>
</dbReference>
<comment type="subcellular location">
    <subcellularLocation>
        <location evidence="1">Nucleus</location>
    </subcellularLocation>
</comment>
<dbReference type="CDD" id="cd22908">
    <property type="entry name" value="HFD_NFYC-like"/>
    <property type="match status" value="1"/>
</dbReference>
<comment type="similarity">
    <text evidence="7">Belongs to the NFYC/HAP5 subunit family.</text>
</comment>
<evidence type="ECO:0000256" key="5">
    <source>
        <dbReference type="ARBA" id="ARBA00023242"/>
    </source>
</evidence>
<accession>A0A835DPK0</accession>
<organism evidence="10 11">
    <name type="scientific">Tetracentron sinense</name>
    <name type="common">Spur-leaf</name>
    <dbReference type="NCBI Taxonomy" id="13715"/>
    <lineage>
        <taxon>Eukaryota</taxon>
        <taxon>Viridiplantae</taxon>
        <taxon>Streptophyta</taxon>
        <taxon>Embryophyta</taxon>
        <taxon>Tracheophyta</taxon>
        <taxon>Spermatophyta</taxon>
        <taxon>Magnoliopsida</taxon>
        <taxon>Trochodendrales</taxon>
        <taxon>Trochodendraceae</taxon>
        <taxon>Tetracentron</taxon>
    </lineage>
</organism>
<comment type="function">
    <text evidence="8">Stimulates the transcription of various genes by recognizing and binding to a CCAAT motif in promoters.</text>
</comment>
<dbReference type="Pfam" id="PF00808">
    <property type="entry name" value="CBFD_NFYB_HMF"/>
    <property type="match status" value="1"/>
</dbReference>
<dbReference type="AlphaFoldDB" id="A0A835DPK0"/>
<protein>
    <recommendedName>
        <fullName evidence="9">Transcription factor CBF/NF-Y/archaeal histone domain-containing protein</fullName>
    </recommendedName>
</protein>
<keyword evidence="11" id="KW-1185">Reference proteome</keyword>
<comment type="subunit">
    <text evidence="6">Heterotrimeric transcription factor composed of three components, NF-YA, NF-YB and NF-YC. NF-YB and NF-YC must interact and dimerize for NF-YA association and DNA binding.</text>
</comment>
<evidence type="ECO:0000256" key="1">
    <source>
        <dbReference type="ARBA" id="ARBA00004123"/>
    </source>
</evidence>
<evidence type="ECO:0000313" key="10">
    <source>
        <dbReference type="EMBL" id="KAF8407839.1"/>
    </source>
</evidence>
<keyword evidence="3" id="KW-0238">DNA-binding</keyword>
<evidence type="ECO:0000256" key="3">
    <source>
        <dbReference type="ARBA" id="ARBA00023125"/>
    </source>
</evidence>
<dbReference type="GO" id="GO:0000981">
    <property type="term" value="F:DNA-binding transcription factor activity, RNA polymerase II-specific"/>
    <property type="evidence" value="ECO:0007669"/>
    <property type="project" value="TreeGrafter"/>
</dbReference>
<dbReference type="EMBL" id="JABCRI010000004">
    <property type="protein sequence ID" value="KAF8407839.1"/>
    <property type="molecule type" value="Genomic_DNA"/>
</dbReference>
<dbReference type="FunFam" id="1.10.20.10:FF:000062">
    <property type="entry name" value="Nuclear transcription factor Y subunit C"/>
    <property type="match status" value="1"/>
</dbReference>
<dbReference type="InterPro" id="IPR050568">
    <property type="entry name" value="Transcr_DNA_Rep_Reg"/>
</dbReference>
<feature type="domain" description="Transcription factor CBF/NF-Y/archaeal histone" evidence="9">
    <location>
        <begin position="37"/>
        <end position="97"/>
    </location>
</feature>
<evidence type="ECO:0000256" key="2">
    <source>
        <dbReference type="ARBA" id="ARBA00023015"/>
    </source>
</evidence>
<proteinExistence type="inferred from homology"/>
<dbReference type="GO" id="GO:0000978">
    <property type="term" value="F:RNA polymerase II cis-regulatory region sequence-specific DNA binding"/>
    <property type="evidence" value="ECO:0007669"/>
    <property type="project" value="TreeGrafter"/>
</dbReference>
<dbReference type="PANTHER" id="PTHR10252">
    <property type="entry name" value="HISTONE-LIKE TRANSCRIPTION FACTOR CCAAT-RELATED"/>
    <property type="match status" value="1"/>
</dbReference>
<evidence type="ECO:0000256" key="4">
    <source>
        <dbReference type="ARBA" id="ARBA00023163"/>
    </source>
</evidence>
<dbReference type="OrthoDB" id="1272441at2759"/>
<name>A0A835DPK0_TETSI</name>
<evidence type="ECO:0000313" key="11">
    <source>
        <dbReference type="Proteomes" id="UP000655225"/>
    </source>
</evidence>
<gene>
    <name evidence="10" type="ORF">HHK36_006975</name>
</gene>
<evidence type="ECO:0000259" key="9">
    <source>
        <dbReference type="Pfam" id="PF00808"/>
    </source>
</evidence>
<dbReference type="PANTHER" id="PTHR10252:SF146">
    <property type="entry name" value="NUCLEAR TRANSCRIPTION FACTOR Y SUBUNIT C-2-LIKE"/>
    <property type="match status" value="1"/>
</dbReference>
<evidence type="ECO:0000256" key="6">
    <source>
        <dbReference type="ARBA" id="ARBA00025911"/>
    </source>
</evidence>
<dbReference type="Gene3D" id="1.10.20.10">
    <property type="entry name" value="Histone, subunit A"/>
    <property type="match status" value="1"/>
</dbReference>
<reference evidence="10 11" key="1">
    <citation type="submission" date="2020-04" db="EMBL/GenBank/DDBJ databases">
        <title>Plant Genome Project.</title>
        <authorList>
            <person name="Zhang R.-G."/>
        </authorList>
    </citation>
    <scope>NUCLEOTIDE SEQUENCE [LARGE SCALE GENOMIC DNA]</scope>
    <source>
        <strain evidence="10">YNK0</strain>
        <tissue evidence="10">Leaf</tissue>
    </source>
</reference>
<dbReference type="GO" id="GO:0046982">
    <property type="term" value="F:protein heterodimerization activity"/>
    <property type="evidence" value="ECO:0007669"/>
    <property type="project" value="InterPro"/>
</dbReference>